<keyword evidence="3" id="KW-1185">Reference proteome</keyword>
<name>A0A1I3L6W6_9RHOB</name>
<sequence length="132" mass="14904">MRSALLAACALVVAAPAWAQEPLDPKDAETLRTMAEQLERMKIIRCEHSSGLYDHFLFWKSADGTLDPVLKWPAEQVKIEKDRVTFITAESVLVVTPRERIEVSGDRVERTPCTEIAEDLAWHFRDTVGPVD</sequence>
<protein>
    <submittedName>
        <fullName evidence="2">Uncharacterized protein</fullName>
    </submittedName>
</protein>
<dbReference type="RefSeq" id="WP_092862915.1">
    <property type="nucleotide sequence ID" value="NZ_FOQH01000009.1"/>
</dbReference>
<gene>
    <name evidence="2" type="ORF">SAMN05216258_109237</name>
</gene>
<dbReference type="Proteomes" id="UP000199377">
    <property type="component" value="Unassembled WGS sequence"/>
</dbReference>
<organism evidence="2 3">
    <name type="scientific">Albimonas pacifica</name>
    <dbReference type="NCBI Taxonomy" id="1114924"/>
    <lineage>
        <taxon>Bacteria</taxon>
        <taxon>Pseudomonadati</taxon>
        <taxon>Pseudomonadota</taxon>
        <taxon>Alphaproteobacteria</taxon>
        <taxon>Rhodobacterales</taxon>
        <taxon>Paracoccaceae</taxon>
        <taxon>Albimonas</taxon>
    </lineage>
</organism>
<dbReference type="AlphaFoldDB" id="A0A1I3L6W6"/>
<evidence type="ECO:0000313" key="3">
    <source>
        <dbReference type="Proteomes" id="UP000199377"/>
    </source>
</evidence>
<feature type="signal peptide" evidence="1">
    <location>
        <begin position="1"/>
        <end position="19"/>
    </location>
</feature>
<evidence type="ECO:0000256" key="1">
    <source>
        <dbReference type="SAM" id="SignalP"/>
    </source>
</evidence>
<dbReference type="EMBL" id="FOQH01000009">
    <property type="protein sequence ID" value="SFI80533.1"/>
    <property type="molecule type" value="Genomic_DNA"/>
</dbReference>
<keyword evidence="1" id="KW-0732">Signal</keyword>
<accession>A0A1I3L6W6</accession>
<reference evidence="2 3" key="1">
    <citation type="submission" date="2016-10" db="EMBL/GenBank/DDBJ databases">
        <authorList>
            <person name="de Groot N.N."/>
        </authorList>
    </citation>
    <scope>NUCLEOTIDE SEQUENCE [LARGE SCALE GENOMIC DNA]</scope>
    <source>
        <strain evidence="2 3">CGMCC 1.11030</strain>
    </source>
</reference>
<feature type="chain" id="PRO_5011652928" evidence="1">
    <location>
        <begin position="20"/>
        <end position="132"/>
    </location>
</feature>
<evidence type="ECO:0000313" key="2">
    <source>
        <dbReference type="EMBL" id="SFI80533.1"/>
    </source>
</evidence>
<proteinExistence type="predicted"/>